<dbReference type="CDD" id="cd05476">
    <property type="entry name" value="pepsin_A_like_plant"/>
    <property type="match status" value="1"/>
</dbReference>
<dbReference type="Gene3D" id="3.30.530.20">
    <property type="match status" value="1"/>
</dbReference>
<dbReference type="Pfam" id="PF10604">
    <property type="entry name" value="Polyketide_cyc2"/>
    <property type="match status" value="1"/>
</dbReference>
<dbReference type="SUPFAM" id="SSF55961">
    <property type="entry name" value="Bet v1-like"/>
    <property type="match status" value="1"/>
</dbReference>
<keyword evidence="6" id="KW-1133">Transmembrane helix</keyword>
<dbReference type="Gene3D" id="2.40.70.10">
    <property type="entry name" value="Acid Proteases"/>
    <property type="match status" value="3"/>
</dbReference>
<evidence type="ECO:0000313" key="8">
    <source>
        <dbReference type="EMBL" id="KAB2597823.1"/>
    </source>
</evidence>
<reference evidence="8 9" key="3">
    <citation type="submission" date="2019-11" db="EMBL/GenBank/DDBJ databases">
        <title>A de novo genome assembly of a pear dwarfing rootstock.</title>
        <authorList>
            <person name="Wang F."/>
            <person name="Wang J."/>
            <person name="Li S."/>
            <person name="Zhang Y."/>
            <person name="Fang M."/>
            <person name="Ma L."/>
            <person name="Zhao Y."/>
            <person name="Jiang S."/>
        </authorList>
    </citation>
    <scope>NUCLEOTIDE SEQUENCE [LARGE SCALE GENOMIC DNA]</scope>
    <source>
        <strain evidence="8">S2</strain>
        <tissue evidence="8">Leaf</tissue>
    </source>
</reference>
<evidence type="ECO:0000256" key="5">
    <source>
        <dbReference type="ARBA" id="ARBA00023180"/>
    </source>
</evidence>
<dbReference type="InterPro" id="IPR033121">
    <property type="entry name" value="PEPTIDASE_A1"/>
</dbReference>
<dbReference type="EMBL" id="SMOL01000768">
    <property type="protein sequence ID" value="KAB2597823.1"/>
    <property type="molecule type" value="Genomic_DNA"/>
</dbReference>
<gene>
    <name evidence="8" type="ORF">D8674_000743</name>
</gene>
<dbReference type="GO" id="GO:0004864">
    <property type="term" value="F:protein phosphatase inhibitor activity"/>
    <property type="evidence" value="ECO:0007669"/>
    <property type="project" value="UniProtKB-ARBA"/>
</dbReference>
<evidence type="ECO:0000259" key="7">
    <source>
        <dbReference type="PROSITE" id="PS51767"/>
    </source>
</evidence>
<dbReference type="InterPro" id="IPR051708">
    <property type="entry name" value="Plant_Aspart_Prot_A1"/>
</dbReference>
<dbReference type="InterPro" id="IPR023393">
    <property type="entry name" value="START-like_dom_sf"/>
</dbReference>
<reference evidence="8 9" key="1">
    <citation type="submission" date="2019-09" db="EMBL/GenBank/DDBJ databases">
        <authorList>
            <person name="Ou C."/>
        </authorList>
    </citation>
    <scope>NUCLEOTIDE SEQUENCE [LARGE SCALE GENOMIC DNA]</scope>
    <source>
        <strain evidence="8">S2</strain>
        <tissue evidence="8">Leaf</tissue>
    </source>
</reference>
<keyword evidence="6" id="KW-0472">Membrane</keyword>
<keyword evidence="4" id="KW-0378">Hydrolase</keyword>
<dbReference type="Pfam" id="PF14541">
    <property type="entry name" value="TAXi_C"/>
    <property type="match status" value="1"/>
</dbReference>
<evidence type="ECO:0000256" key="3">
    <source>
        <dbReference type="ARBA" id="ARBA00022750"/>
    </source>
</evidence>
<dbReference type="InterPro" id="IPR034161">
    <property type="entry name" value="Pepsin-like_plant"/>
</dbReference>
<proteinExistence type="inferred from homology"/>
<dbReference type="InterPro" id="IPR019587">
    <property type="entry name" value="Polyketide_cyclase/dehydratase"/>
</dbReference>
<dbReference type="InterPro" id="IPR032861">
    <property type="entry name" value="TAXi_N"/>
</dbReference>
<keyword evidence="6" id="KW-0812">Transmembrane</keyword>
<dbReference type="PROSITE" id="PS51767">
    <property type="entry name" value="PEPTIDASE_A1"/>
    <property type="match status" value="1"/>
</dbReference>
<evidence type="ECO:0000256" key="1">
    <source>
        <dbReference type="ARBA" id="ARBA00007447"/>
    </source>
</evidence>
<dbReference type="PANTHER" id="PTHR47967:SF23">
    <property type="entry name" value="OS04G0448300 PROTEIN"/>
    <property type="match status" value="1"/>
</dbReference>
<reference evidence="9" key="2">
    <citation type="submission" date="2019-10" db="EMBL/GenBank/DDBJ databases">
        <title>A de novo genome assembly of a pear dwarfing rootstock.</title>
        <authorList>
            <person name="Wang F."/>
            <person name="Wang J."/>
            <person name="Li S."/>
            <person name="Zhang Y."/>
            <person name="Fang M."/>
            <person name="Ma L."/>
            <person name="Zhao Y."/>
            <person name="Jiang S."/>
        </authorList>
    </citation>
    <scope>NUCLEOTIDE SEQUENCE [LARGE SCALE GENOMIC DNA]</scope>
</reference>
<dbReference type="OrthoDB" id="2747330at2759"/>
<dbReference type="GO" id="GO:0004190">
    <property type="term" value="F:aspartic-type endopeptidase activity"/>
    <property type="evidence" value="ECO:0007669"/>
    <property type="project" value="UniProtKB-KW"/>
</dbReference>
<dbReference type="PANTHER" id="PTHR47967">
    <property type="entry name" value="OS07G0603500 PROTEIN-RELATED"/>
    <property type="match status" value="1"/>
</dbReference>
<dbReference type="AlphaFoldDB" id="A0A5N5F4Z0"/>
<keyword evidence="5" id="KW-0325">Glycoprotein</keyword>
<accession>A0A5N5F4Z0</accession>
<keyword evidence="2" id="KW-0645">Protease</keyword>
<dbReference type="SUPFAM" id="SSF50630">
    <property type="entry name" value="Acid proteases"/>
    <property type="match status" value="2"/>
</dbReference>
<dbReference type="Pfam" id="PF14543">
    <property type="entry name" value="TAXi_N"/>
    <property type="match status" value="1"/>
</dbReference>
<evidence type="ECO:0000256" key="2">
    <source>
        <dbReference type="ARBA" id="ARBA00022670"/>
    </source>
</evidence>
<organism evidence="8 9">
    <name type="scientific">Pyrus ussuriensis x Pyrus communis</name>
    <dbReference type="NCBI Taxonomy" id="2448454"/>
    <lineage>
        <taxon>Eukaryota</taxon>
        <taxon>Viridiplantae</taxon>
        <taxon>Streptophyta</taxon>
        <taxon>Embryophyta</taxon>
        <taxon>Tracheophyta</taxon>
        <taxon>Spermatophyta</taxon>
        <taxon>Magnoliopsida</taxon>
        <taxon>eudicotyledons</taxon>
        <taxon>Gunneridae</taxon>
        <taxon>Pentapetalae</taxon>
        <taxon>rosids</taxon>
        <taxon>fabids</taxon>
        <taxon>Rosales</taxon>
        <taxon>Rosaceae</taxon>
        <taxon>Amygdaloideae</taxon>
        <taxon>Maleae</taxon>
        <taxon>Pyrus</taxon>
    </lineage>
</organism>
<evidence type="ECO:0000256" key="6">
    <source>
        <dbReference type="SAM" id="Phobius"/>
    </source>
</evidence>
<keyword evidence="9" id="KW-1185">Reference proteome</keyword>
<evidence type="ECO:0000313" key="9">
    <source>
        <dbReference type="Proteomes" id="UP000327157"/>
    </source>
</evidence>
<dbReference type="InterPro" id="IPR032799">
    <property type="entry name" value="TAXi_C"/>
</dbReference>
<feature type="domain" description="Peptidase A1" evidence="7">
    <location>
        <begin position="204"/>
        <end position="546"/>
    </location>
</feature>
<sequence length="756" mass="83800">MDTEGDIATETIILEHDGLSDFHRVGDYDGIFIICYDDSRFQADKTPEIVLHFTGLEFPVSADNTWAVNSQGHYCLAILPSFAGFTIFGMYQHRNVNVGPACLPTMASTLIFSLVALISIIIVPSSMSSLKASVKGFEARLIHRDSPASPLYNPRATRADLIKSSGRRTIARQNYFNWLMSNKTWSRYSSSYVWAPIDQSPGDYIMRFKVGTPEVDTFGVFDTGSHLTWLQCEPCEQCFSQTIPIYNPASSQSYEKAMCGSVVCNTASGARCPNPNGECKYEINYMDGSFTEGDVATETVTLEDDGLSGSISFQNIIIGCGHSNVDTTAGYPAPGIVGLSRQPSSLVSQIPLHRISYCIPSKDKGNHSSVRFGSAAVITEEETQTSLLSGQYGLYQLSLEGISIDGTLLNISRSVFDMTADRGGVFMDSATTFTLLAFDAFIEFKLGMMNALSDFKPVTDVDGLFPLCYDYRSGFRLDITPEIVFHFTGLDFPLGDENTWIVNSEGNLCLAMSLNEGSSDYTIFGMYQQQNVNVGYDLDNNIVSLKYRDYSSLNLCFNTAIINGPLPTFADLRHKLFSLEQQNNNVINVLLTLTNKLNFSFKGVLTNKLAINEPLMEEETHIQQSKWEGVPDQPGVIRYASLYPDAFGKTSLSADDHDHHDDQRSIKWVTEKLLAIDPIERCLSYEIVDNNMGFKSYVGTMQVLSVNDRDCASCKIDWSFVCDPIEGWRFEDFLSVCGSILQSMAKKIEHALSSTA</sequence>
<dbReference type="Proteomes" id="UP000327157">
    <property type="component" value="Chromosome 1"/>
</dbReference>
<feature type="transmembrane region" description="Helical" evidence="6">
    <location>
        <begin position="71"/>
        <end position="91"/>
    </location>
</feature>
<dbReference type="GO" id="GO:0006508">
    <property type="term" value="P:proteolysis"/>
    <property type="evidence" value="ECO:0007669"/>
    <property type="project" value="UniProtKB-KW"/>
</dbReference>
<comment type="similarity">
    <text evidence="1">Belongs to the peptidase A1 family.</text>
</comment>
<dbReference type="CDD" id="cd07821">
    <property type="entry name" value="PYR_PYL_RCAR_like"/>
    <property type="match status" value="1"/>
</dbReference>
<evidence type="ECO:0000256" key="4">
    <source>
        <dbReference type="ARBA" id="ARBA00022801"/>
    </source>
</evidence>
<feature type="transmembrane region" description="Helical" evidence="6">
    <location>
        <begin position="103"/>
        <end position="123"/>
    </location>
</feature>
<dbReference type="InterPro" id="IPR021109">
    <property type="entry name" value="Peptidase_aspartic_dom_sf"/>
</dbReference>
<name>A0A5N5F4Z0_9ROSA</name>
<dbReference type="GO" id="GO:0005576">
    <property type="term" value="C:extracellular region"/>
    <property type="evidence" value="ECO:0007669"/>
    <property type="project" value="TreeGrafter"/>
</dbReference>
<keyword evidence="3" id="KW-0064">Aspartyl protease</keyword>
<protein>
    <submittedName>
        <fullName evidence="8">Aspartic proteinase CDR1-like</fullName>
    </submittedName>
</protein>
<comment type="caution">
    <text evidence="8">The sequence shown here is derived from an EMBL/GenBank/DDBJ whole genome shotgun (WGS) entry which is preliminary data.</text>
</comment>